<gene>
    <name evidence="2" type="ORF">BEU00_02740</name>
</gene>
<sequence>MKKTSLMIFVALLLVSGTSAYAYTEGAFDELLNLDDDEIEEIETIIEDPIVEESDLSALIAVNTNFGTNFYSMEEVDDGDNNEVKETVWDNFTFQFDAYGSSGNIDNYTWDFGDGNELYGIEGSHAYALPGTYQVILTIISPNGNTASNQTQISVDFDGYVISDNMECTCAPTAKVTQIDLKIEEDVKTIVGETSVTHDGNTEDCTQRIALQQCHLRVTIQEYSGETMVSEEIIFDETFSTNTKTVPFSIIPSGNGNNYKILLETDQLRDWHKPNTEWFAQYQSGSIIQ</sequence>
<evidence type="ECO:0000259" key="1">
    <source>
        <dbReference type="PROSITE" id="PS50093"/>
    </source>
</evidence>
<dbReference type="InterPro" id="IPR000601">
    <property type="entry name" value="PKD_dom"/>
</dbReference>
<organism evidence="2 3">
    <name type="scientific">Marine Group III euryarchaeote CG-Epi3</name>
    <dbReference type="NCBI Taxonomy" id="1888997"/>
    <lineage>
        <taxon>Archaea</taxon>
        <taxon>Methanobacteriati</taxon>
        <taxon>Thermoplasmatota</taxon>
        <taxon>Thermoplasmata</taxon>
        <taxon>Candidatus Thermoprofundales</taxon>
    </lineage>
</organism>
<accession>A0A1J5U3R9</accession>
<dbReference type="InterPro" id="IPR035986">
    <property type="entry name" value="PKD_dom_sf"/>
</dbReference>
<dbReference type="InterPro" id="IPR013783">
    <property type="entry name" value="Ig-like_fold"/>
</dbReference>
<name>A0A1J5U3R9_9ARCH</name>
<dbReference type="EMBL" id="MIYY01000009">
    <property type="protein sequence ID" value="OIR23429.1"/>
    <property type="molecule type" value="Genomic_DNA"/>
</dbReference>
<feature type="domain" description="PKD" evidence="1">
    <location>
        <begin position="101"/>
        <end position="155"/>
    </location>
</feature>
<dbReference type="SMART" id="SM00089">
    <property type="entry name" value="PKD"/>
    <property type="match status" value="1"/>
</dbReference>
<dbReference type="PROSITE" id="PS50093">
    <property type="entry name" value="PKD"/>
    <property type="match status" value="1"/>
</dbReference>
<evidence type="ECO:0000313" key="2">
    <source>
        <dbReference type="EMBL" id="OIR23429.1"/>
    </source>
</evidence>
<dbReference type="InterPro" id="IPR022409">
    <property type="entry name" value="PKD/Chitinase_dom"/>
</dbReference>
<protein>
    <recommendedName>
        <fullName evidence="1">PKD domain-containing protein</fullName>
    </recommendedName>
</protein>
<proteinExistence type="predicted"/>
<dbReference type="Proteomes" id="UP000183138">
    <property type="component" value="Unassembled WGS sequence"/>
</dbReference>
<dbReference type="CDD" id="cd00146">
    <property type="entry name" value="PKD"/>
    <property type="match status" value="1"/>
</dbReference>
<comment type="caution">
    <text evidence="2">The sequence shown here is derived from an EMBL/GenBank/DDBJ whole genome shotgun (WGS) entry which is preliminary data.</text>
</comment>
<dbReference type="Gene3D" id="2.60.40.10">
    <property type="entry name" value="Immunoglobulins"/>
    <property type="match status" value="1"/>
</dbReference>
<evidence type="ECO:0000313" key="3">
    <source>
        <dbReference type="Proteomes" id="UP000183138"/>
    </source>
</evidence>
<dbReference type="Pfam" id="PF18911">
    <property type="entry name" value="PKD_4"/>
    <property type="match status" value="1"/>
</dbReference>
<reference evidence="2 3" key="1">
    <citation type="submission" date="2016-08" db="EMBL/GenBank/DDBJ databases">
        <title>New Insights into Marine Group III Euryarchaeota, from dark to light.</title>
        <authorList>
            <person name="Haro-Moreno J.M."/>
            <person name="Rodriguez-Valera F."/>
            <person name="Lopez-Garcia P."/>
            <person name="Moreira D."/>
            <person name="Martin-Cuadrado A.B."/>
        </authorList>
    </citation>
    <scope>NUCLEOTIDE SEQUENCE [LARGE SCALE GENOMIC DNA]</scope>
    <source>
        <strain evidence="2">CG-Epi3</strain>
    </source>
</reference>
<dbReference type="AlphaFoldDB" id="A0A1J5U3R9"/>
<dbReference type="SUPFAM" id="SSF49299">
    <property type="entry name" value="PKD domain"/>
    <property type="match status" value="1"/>
</dbReference>